<evidence type="ECO:0000313" key="17">
    <source>
        <dbReference type="Proteomes" id="UP000516437"/>
    </source>
</evidence>
<feature type="transmembrane region" description="Helical" evidence="14">
    <location>
        <begin position="139"/>
        <end position="162"/>
    </location>
</feature>
<feature type="compositionally biased region" description="Low complexity" evidence="13">
    <location>
        <begin position="20"/>
        <end position="30"/>
    </location>
</feature>
<feature type="transmembrane region" description="Helical" evidence="14">
    <location>
        <begin position="518"/>
        <end position="537"/>
    </location>
</feature>
<dbReference type="AlphaFoldDB" id="A0A6A1V6P4"/>
<dbReference type="Pfam" id="PF23113">
    <property type="entry name" value="MARCHF6_C"/>
    <property type="match status" value="1"/>
</dbReference>
<dbReference type="GO" id="GO:0061630">
    <property type="term" value="F:ubiquitin protein ligase activity"/>
    <property type="evidence" value="ECO:0007669"/>
    <property type="project" value="UniProtKB-EC"/>
</dbReference>
<dbReference type="OrthoDB" id="1108038at2759"/>
<evidence type="ECO:0000256" key="5">
    <source>
        <dbReference type="ARBA" id="ARBA00022679"/>
    </source>
</evidence>
<evidence type="ECO:0000256" key="1">
    <source>
        <dbReference type="ARBA" id="ARBA00000900"/>
    </source>
</evidence>
<keyword evidence="9" id="KW-0833">Ubl conjugation pathway</keyword>
<feature type="transmembrane region" description="Helical" evidence="14">
    <location>
        <begin position="808"/>
        <end position="829"/>
    </location>
</feature>
<feature type="transmembrane region" description="Helical" evidence="14">
    <location>
        <begin position="662"/>
        <end position="681"/>
    </location>
</feature>
<dbReference type="InterPro" id="IPR013083">
    <property type="entry name" value="Znf_RING/FYVE/PHD"/>
</dbReference>
<feature type="transmembrane region" description="Helical" evidence="14">
    <location>
        <begin position="565"/>
        <end position="589"/>
    </location>
</feature>
<keyword evidence="17" id="KW-1185">Reference proteome</keyword>
<evidence type="ECO:0000256" key="9">
    <source>
        <dbReference type="ARBA" id="ARBA00022786"/>
    </source>
</evidence>
<organism evidence="16 17">
    <name type="scientific">Morella rubra</name>
    <name type="common">Chinese bayberry</name>
    <dbReference type="NCBI Taxonomy" id="262757"/>
    <lineage>
        <taxon>Eukaryota</taxon>
        <taxon>Viridiplantae</taxon>
        <taxon>Streptophyta</taxon>
        <taxon>Embryophyta</taxon>
        <taxon>Tracheophyta</taxon>
        <taxon>Spermatophyta</taxon>
        <taxon>Magnoliopsida</taxon>
        <taxon>eudicotyledons</taxon>
        <taxon>Gunneridae</taxon>
        <taxon>Pentapetalae</taxon>
        <taxon>rosids</taxon>
        <taxon>fabids</taxon>
        <taxon>Fagales</taxon>
        <taxon>Myricaceae</taxon>
        <taxon>Morella</taxon>
    </lineage>
</organism>
<dbReference type="Pfam" id="PF12906">
    <property type="entry name" value="RINGv"/>
    <property type="match status" value="1"/>
</dbReference>
<keyword evidence="11 14" id="KW-1133">Transmembrane helix</keyword>
<dbReference type="InterPro" id="IPR011016">
    <property type="entry name" value="Znf_RING-CH"/>
</dbReference>
<reference evidence="16 17" key="1">
    <citation type="journal article" date="2019" name="Plant Biotechnol. J.">
        <title>The red bayberry genome and genetic basis of sex determination.</title>
        <authorList>
            <person name="Jia H.M."/>
            <person name="Jia H.J."/>
            <person name="Cai Q.L."/>
            <person name="Wang Y."/>
            <person name="Zhao H.B."/>
            <person name="Yang W.F."/>
            <person name="Wang G.Y."/>
            <person name="Li Y.H."/>
            <person name="Zhan D.L."/>
            <person name="Shen Y.T."/>
            <person name="Niu Q.F."/>
            <person name="Chang L."/>
            <person name="Qiu J."/>
            <person name="Zhao L."/>
            <person name="Xie H.B."/>
            <person name="Fu W.Y."/>
            <person name="Jin J."/>
            <person name="Li X.W."/>
            <person name="Jiao Y."/>
            <person name="Zhou C.C."/>
            <person name="Tu T."/>
            <person name="Chai C.Y."/>
            <person name="Gao J.L."/>
            <person name="Fan L.J."/>
            <person name="van de Weg E."/>
            <person name="Wang J.Y."/>
            <person name="Gao Z.S."/>
        </authorList>
    </citation>
    <scope>NUCLEOTIDE SEQUENCE [LARGE SCALE GENOMIC DNA]</scope>
    <source>
        <tissue evidence="16">Leaves</tissue>
    </source>
</reference>
<feature type="transmembrane region" description="Helical" evidence="14">
    <location>
        <begin position="693"/>
        <end position="712"/>
    </location>
</feature>
<sequence length="1104" mass="123385">MEIAPAAPSDRDSDGVKTPSSSLSSVSSSSPRGLESEAATNVAVRYEEEEEEEDVCRICRNPGDWDNPLRYPCACSGSIKYVHQDCLLQWLNHSNARQCEVCKHAFSFSPVYAENAPARLPFQEFIVGMGMKACLVLQFFLRLGFVLSVWLLIIPFITFWIWRLAFVRSFGEAQRLFLSHLSTTIILTDCLHGFLLSASIVFIFLGATSLRDYFRHLRELGGQDAEREDDGDRNGVRAARRPPGQANRNNAGDGNVEDVGGGQGIAGAGQILRRNAENVAARWEMQAARLEAHVEQMFDGLDDADGAEDVPFDELVGMQGPVFHLVENAFTVLASNMIFLGVVIFVPFSLGRIILYYVSWLFSAASGPVLSTVMPITDTALSLANITLKNALTAVTNLSSEGQENGLLGQVAEMLKGNFSGLSEASNNISSSLSADLLKGATIGTSRLSDVTTLAIGYMFIFSLVFFYLGIVALIRYTKGEPLTLGRFYGIASIAETIPSLFRQFFAAMRHLMTMIKVAFLLVIELGVFPLMCGWWLDVCTIRMFGRSMAQRVQFFSASPLASSLVHWVVGIVYMLQISIFVSLLRGVLRNGVLYFLRDPADPNYNPFRDLIDDPVHKHARRVLLSVAVYGSLIVMLVFLPVKLAMQMAPSIFPLDISVSDPFTEIPADMLLFQICIPFAIEHFKLRTTIKSLLRYWFTAVGWALGLTDFLLPRPEDNGVQENGNGDPGRQERIQAVQPGGQDRALVALLVADDPSRGVLAPENSNVSEEYDGDEQSDSEYGFVLRIVLLLLVAWMTLLLFNSTLIVVPVSIGRAIFNVIPLLPITHGIKCNDLYAFIIGSYVIWTAVAGARYSIEYIRTRRASVLLRQVWKWCGIVFKSSALLSIWIFVIPVLIGLLFELLVIVPMRVPVDESPVFLLYQDWALGLIFLKIWTRLVMLDHMMPLVDESWRIKFERVREDGFSGLQGLWVLREIVFPIIMKLLTALCLPYVLARGVFPVLGYPLIVNSAVYRFAWLGCLCISLLCFCAKRFHVWFTNLHNSIRDDRYLIGRRLHNFGENIEERQHEARTSSEMENSNLLGTGLIQPDREVDVGLRLRRANQHDA</sequence>
<feature type="region of interest" description="Disordered" evidence="13">
    <location>
        <begin position="224"/>
        <end position="262"/>
    </location>
</feature>
<feature type="region of interest" description="Disordered" evidence="13">
    <location>
        <begin position="1"/>
        <end position="46"/>
    </location>
</feature>
<dbReference type="InterPro" id="IPR056521">
    <property type="entry name" value="MARCHF6-like_C"/>
</dbReference>
<dbReference type="EC" id="2.3.2.27" evidence="4"/>
<protein>
    <recommendedName>
        <fullName evidence="4">RING-type E3 ubiquitin transferase</fullName>
        <ecNumber evidence="4">2.3.2.27</ecNumber>
    </recommendedName>
</protein>
<dbReference type="PROSITE" id="PS51292">
    <property type="entry name" value="ZF_RING_CH"/>
    <property type="match status" value="1"/>
</dbReference>
<dbReference type="GO" id="GO:0036503">
    <property type="term" value="P:ERAD pathway"/>
    <property type="evidence" value="ECO:0007669"/>
    <property type="project" value="TreeGrafter"/>
</dbReference>
<name>A0A6A1V6P4_9ROSI</name>
<evidence type="ECO:0000256" key="2">
    <source>
        <dbReference type="ARBA" id="ARBA00004141"/>
    </source>
</evidence>
<dbReference type="PANTHER" id="PTHR13145:SF0">
    <property type="entry name" value="E3 UBIQUITIN-PROTEIN LIGASE MARCHF6"/>
    <property type="match status" value="1"/>
</dbReference>
<dbReference type="Proteomes" id="UP000516437">
    <property type="component" value="Chromosome 7"/>
</dbReference>
<accession>A0A6A1V6P4</accession>
<keyword evidence="12 14" id="KW-0472">Membrane</keyword>
<evidence type="ECO:0000256" key="13">
    <source>
        <dbReference type="SAM" id="MobiDB-lite"/>
    </source>
</evidence>
<keyword evidence="7" id="KW-0479">Metal-binding</keyword>
<feature type="transmembrane region" description="Helical" evidence="14">
    <location>
        <begin position="974"/>
        <end position="997"/>
    </location>
</feature>
<comment type="catalytic activity">
    <reaction evidence="1">
        <text>S-ubiquitinyl-[E2 ubiquitin-conjugating enzyme]-L-cysteine + [acceptor protein]-L-lysine = [E2 ubiquitin-conjugating enzyme]-L-cysteine + N(6)-ubiquitinyl-[acceptor protein]-L-lysine.</text>
        <dbReference type="EC" id="2.3.2.27"/>
    </reaction>
</comment>
<proteinExistence type="predicted"/>
<feature type="transmembrane region" description="Helical" evidence="14">
    <location>
        <begin position="182"/>
        <end position="205"/>
    </location>
</feature>
<keyword evidence="10" id="KW-0862">Zinc</keyword>
<gene>
    <name evidence="16" type="ORF">CJ030_MR7G028530</name>
</gene>
<dbReference type="Gene3D" id="3.30.40.10">
    <property type="entry name" value="Zinc/RING finger domain, C3HC4 (zinc finger)"/>
    <property type="match status" value="1"/>
</dbReference>
<dbReference type="EMBL" id="RXIC02000025">
    <property type="protein sequence ID" value="KAB1208509.1"/>
    <property type="molecule type" value="Genomic_DNA"/>
</dbReference>
<dbReference type="CDD" id="cd16702">
    <property type="entry name" value="RING_CH-C4HC3_MARCH6"/>
    <property type="match status" value="1"/>
</dbReference>
<keyword evidence="8" id="KW-0863">Zinc-finger</keyword>
<comment type="pathway">
    <text evidence="3">Protein modification; protein ubiquitination.</text>
</comment>
<evidence type="ECO:0000256" key="8">
    <source>
        <dbReference type="ARBA" id="ARBA00022771"/>
    </source>
</evidence>
<evidence type="ECO:0000256" key="3">
    <source>
        <dbReference type="ARBA" id="ARBA00004906"/>
    </source>
</evidence>
<feature type="compositionally biased region" description="Basic and acidic residues" evidence="13">
    <location>
        <begin position="224"/>
        <end position="235"/>
    </location>
</feature>
<evidence type="ECO:0000313" key="16">
    <source>
        <dbReference type="EMBL" id="KAB1208509.1"/>
    </source>
</evidence>
<evidence type="ECO:0000256" key="14">
    <source>
        <dbReference type="SAM" id="Phobius"/>
    </source>
</evidence>
<feature type="transmembrane region" description="Helical" evidence="14">
    <location>
        <begin position="917"/>
        <end position="934"/>
    </location>
</feature>
<evidence type="ECO:0000259" key="15">
    <source>
        <dbReference type="PROSITE" id="PS51292"/>
    </source>
</evidence>
<keyword evidence="6 14" id="KW-0812">Transmembrane</keyword>
<dbReference type="FunFam" id="3.30.40.10:FF:000288">
    <property type="entry name" value="Probable E3 ubiquitin ligase SUD1"/>
    <property type="match status" value="1"/>
</dbReference>
<feature type="transmembrane region" description="Helical" evidence="14">
    <location>
        <begin position="835"/>
        <end position="855"/>
    </location>
</feature>
<keyword evidence="5" id="KW-0808">Transferase</keyword>
<comment type="caution">
    <text evidence="16">The sequence shown here is derived from an EMBL/GenBank/DDBJ whole genome shotgun (WGS) entry which is preliminary data.</text>
</comment>
<dbReference type="SUPFAM" id="SSF57850">
    <property type="entry name" value="RING/U-box"/>
    <property type="match status" value="1"/>
</dbReference>
<feature type="transmembrane region" description="Helical" evidence="14">
    <location>
        <begin position="455"/>
        <end position="475"/>
    </location>
</feature>
<evidence type="ECO:0000256" key="12">
    <source>
        <dbReference type="ARBA" id="ARBA00023136"/>
    </source>
</evidence>
<feature type="transmembrane region" description="Helical" evidence="14">
    <location>
        <begin position="1009"/>
        <end position="1028"/>
    </location>
</feature>
<evidence type="ECO:0000256" key="10">
    <source>
        <dbReference type="ARBA" id="ARBA00022833"/>
    </source>
</evidence>
<feature type="transmembrane region" description="Helical" evidence="14">
    <location>
        <begin position="623"/>
        <end position="642"/>
    </location>
</feature>
<feature type="domain" description="RING-CH-type" evidence="15">
    <location>
        <begin position="48"/>
        <end position="109"/>
    </location>
</feature>
<evidence type="ECO:0000256" key="7">
    <source>
        <dbReference type="ARBA" id="ARBA00022723"/>
    </source>
</evidence>
<dbReference type="GO" id="GO:0005789">
    <property type="term" value="C:endoplasmic reticulum membrane"/>
    <property type="evidence" value="ECO:0007669"/>
    <property type="project" value="TreeGrafter"/>
</dbReference>
<evidence type="ECO:0000256" key="6">
    <source>
        <dbReference type="ARBA" id="ARBA00022692"/>
    </source>
</evidence>
<dbReference type="SMART" id="SM00744">
    <property type="entry name" value="RINGv"/>
    <property type="match status" value="1"/>
</dbReference>
<evidence type="ECO:0000256" key="11">
    <source>
        <dbReference type="ARBA" id="ARBA00022989"/>
    </source>
</evidence>
<dbReference type="PANTHER" id="PTHR13145">
    <property type="entry name" value="SSM4 PROTEIN"/>
    <property type="match status" value="1"/>
</dbReference>
<dbReference type="GO" id="GO:0008270">
    <property type="term" value="F:zinc ion binding"/>
    <property type="evidence" value="ECO:0007669"/>
    <property type="project" value="UniProtKB-KW"/>
</dbReference>
<comment type="subcellular location">
    <subcellularLocation>
        <location evidence="2">Membrane</location>
        <topology evidence="2">Multi-pass membrane protein</topology>
    </subcellularLocation>
</comment>
<feature type="transmembrane region" description="Helical" evidence="14">
    <location>
        <begin position="876"/>
        <end position="905"/>
    </location>
</feature>
<feature type="transmembrane region" description="Helical" evidence="14">
    <location>
        <begin position="783"/>
        <end position="801"/>
    </location>
</feature>
<evidence type="ECO:0000256" key="4">
    <source>
        <dbReference type="ARBA" id="ARBA00012483"/>
    </source>
</evidence>